<accession>A0AAD7ZGK4</accession>
<evidence type="ECO:0000313" key="2">
    <source>
        <dbReference type="Proteomes" id="UP001233999"/>
    </source>
</evidence>
<dbReference type="AlphaFoldDB" id="A0AAD7ZGK4"/>
<feature type="non-terminal residue" evidence="1">
    <location>
        <position position="1"/>
    </location>
</feature>
<feature type="non-terminal residue" evidence="1">
    <location>
        <position position="116"/>
    </location>
</feature>
<evidence type="ECO:0000313" key="1">
    <source>
        <dbReference type="EMBL" id="KAJ9580339.1"/>
    </source>
</evidence>
<name>A0AAD7ZGK4_DIPPU</name>
<gene>
    <name evidence="1" type="ORF">L9F63_003974</name>
</gene>
<organism evidence="1 2">
    <name type="scientific">Diploptera punctata</name>
    <name type="common">Pacific beetle cockroach</name>
    <dbReference type="NCBI Taxonomy" id="6984"/>
    <lineage>
        <taxon>Eukaryota</taxon>
        <taxon>Metazoa</taxon>
        <taxon>Ecdysozoa</taxon>
        <taxon>Arthropoda</taxon>
        <taxon>Hexapoda</taxon>
        <taxon>Insecta</taxon>
        <taxon>Pterygota</taxon>
        <taxon>Neoptera</taxon>
        <taxon>Polyneoptera</taxon>
        <taxon>Dictyoptera</taxon>
        <taxon>Blattodea</taxon>
        <taxon>Blaberoidea</taxon>
        <taxon>Blaberidae</taxon>
        <taxon>Diplopterinae</taxon>
        <taxon>Diploptera</taxon>
    </lineage>
</organism>
<protein>
    <submittedName>
        <fullName evidence="1">Uncharacterized protein</fullName>
    </submittedName>
</protein>
<keyword evidence="2" id="KW-1185">Reference proteome</keyword>
<dbReference type="EMBL" id="JASPKZ010008345">
    <property type="protein sequence ID" value="KAJ9580339.1"/>
    <property type="molecule type" value="Genomic_DNA"/>
</dbReference>
<reference evidence="1" key="1">
    <citation type="journal article" date="2023" name="IScience">
        <title>Live-bearing cockroach genome reveals convergent evolutionary mechanisms linked to viviparity in insects and beyond.</title>
        <authorList>
            <person name="Fouks B."/>
            <person name="Harrison M.C."/>
            <person name="Mikhailova A.A."/>
            <person name="Marchal E."/>
            <person name="English S."/>
            <person name="Carruthers M."/>
            <person name="Jennings E.C."/>
            <person name="Chiamaka E.L."/>
            <person name="Frigard R.A."/>
            <person name="Pippel M."/>
            <person name="Attardo G.M."/>
            <person name="Benoit J.B."/>
            <person name="Bornberg-Bauer E."/>
            <person name="Tobe S.S."/>
        </authorList>
    </citation>
    <scope>NUCLEOTIDE SEQUENCE</scope>
    <source>
        <strain evidence="1">Stay&amp;Tobe</strain>
    </source>
</reference>
<dbReference type="Proteomes" id="UP001233999">
    <property type="component" value="Unassembled WGS sequence"/>
</dbReference>
<comment type="caution">
    <text evidence="1">The sequence shown here is derived from an EMBL/GenBank/DDBJ whole genome shotgun (WGS) entry which is preliminary data.</text>
</comment>
<sequence>DILYTLVRTVYICNCLRFDVPCIPLLSSLLHLLFVSFSGCQYIDQSRGKKNMMYKGYVQKNCHYLFLPSRSSLSTYVVMQVVLRTNDLPVVETRNKQENGHVFFQFYVETNFSSCF</sequence>
<reference evidence="1" key="2">
    <citation type="submission" date="2023-05" db="EMBL/GenBank/DDBJ databases">
        <authorList>
            <person name="Fouks B."/>
        </authorList>
    </citation>
    <scope>NUCLEOTIDE SEQUENCE</scope>
    <source>
        <strain evidence="1">Stay&amp;Tobe</strain>
        <tissue evidence="1">Testes</tissue>
    </source>
</reference>
<proteinExistence type="predicted"/>